<dbReference type="OrthoDB" id="439808at2759"/>
<evidence type="ECO:0000313" key="4">
    <source>
        <dbReference type="EMBL" id="KAF5729226.1"/>
    </source>
</evidence>
<proteinExistence type="predicted"/>
<keyword evidence="1 2" id="KW-0694">RNA-binding</keyword>
<gene>
    <name evidence="4" type="ORF">HS088_TW21G01385</name>
</gene>
<accession>A0A7J7C630</accession>
<evidence type="ECO:0000313" key="5">
    <source>
        <dbReference type="Proteomes" id="UP000593562"/>
    </source>
</evidence>
<dbReference type="InParanoid" id="A0A7J7C630"/>
<dbReference type="Gene3D" id="3.30.70.330">
    <property type="match status" value="1"/>
</dbReference>
<dbReference type="GO" id="GO:0003723">
    <property type="term" value="F:RNA binding"/>
    <property type="evidence" value="ECO:0007669"/>
    <property type="project" value="UniProtKB-UniRule"/>
</dbReference>
<dbReference type="AlphaFoldDB" id="A0A7J7C630"/>
<dbReference type="PROSITE" id="PS50102">
    <property type="entry name" value="RRM"/>
    <property type="match status" value="1"/>
</dbReference>
<organism evidence="4 5">
    <name type="scientific">Tripterygium wilfordii</name>
    <name type="common">Thunder God vine</name>
    <dbReference type="NCBI Taxonomy" id="458696"/>
    <lineage>
        <taxon>Eukaryota</taxon>
        <taxon>Viridiplantae</taxon>
        <taxon>Streptophyta</taxon>
        <taxon>Embryophyta</taxon>
        <taxon>Tracheophyta</taxon>
        <taxon>Spermatophyta</taxon>
        <taxon>Magnoliopsida</taxon>
        <taxon>eudicotyledons</taxon>
        <taxon>Gunneridae</taxon>
        <taxon>Pentapetalae</taxon>
        <taxon>rosids</taxon>
        <taxon>fabids</taxon>
        <taxon>Celastrales</taxon>
        <taxon>Celastraceae</taxon>
        <taxon>Tripterygium</taxon>
    </lineage>
</organism>
<dbReference type="SMART" id="SM00360">
    <property type="entry name" value="RRM"/>
    <property type="match status" value="1"/>
</dbReference>
<evidence type="ECO:0000259" key="3">
    <source>
        <dbReference type="PROSITE" id="PS50102"/>
    </source>
</evidence>
<dbReference type="InterPro" id="IPR035979">
    <property type="entry name" value="RBD_domain_sf"/>
</dbReference>
<name>A0A7J7C630_TRIWF</name>
<feature type="domain" description="RRM" evidence="3">
    <location>
        <begin position="41"/>
        <end position="119"/>
    </location>
</feature>
<evidence type="ECO:0000256" key="2">
    <source>
        <dbReference type="PROSITE-ProRule" id="PRU00176"/>
    </source>
</evidence>
<dbReference type="FunCoup" id="A0A7J7C630">
    <property type="interactions" value="400"/>
</dbReference>
<keyword evidence="5" id="KW-1185">Reference proteome</keyword>
<dbReference type="SUPFAM" id="SSF54928">
    <property type="entry name" value="RNA-binding domain, RBD"/>
    <property type="match status" value="1"/>
</dbReference>
<dbReference type="EMBL" id="JAAARO010000021">
    <property type="protein sequence ID" value="KAF5729226.1"/>
    <property type="molecule type" value="Genomic_DNA"/>
</dbReference>
<evidence type="ECO:0000256" key="1">
    <source>
        <dbReference type="ARBA" id="ARBA00022884"/>
    </source>
</evidence>
<dbReference type="InterPro" id="IPR052462">
    <property type="entry name" value="SLIRP/GR-RBP-like"/>
</dbReference>
<dbReference type="InterPro" id="IPR012677">
    <property type="entry name" value="Nucleotide-bd_a/b_plait_sf"/>
</dbReference>
<sequence length="151" mass="17138">MSGRAATVSFSIPIYATPLRYRTKFNSLNLRACLNEYPLASRIMIKNLSYSTTEGTLQSEFSNFGQIAEVKLVKDEATKKSKGYAFIQYTCQDDAILALENMDQEEFDGRMLHIEIAKPVRSSFKGYPITSGPPPKTQRFPEQDEVADCWY</sequence>
<comment type="caution">
    <text evidence="4">The sequence shown here is derived from an EMBL/GenBank/DDBJ whole genome shotgun (WGS) entry which is preliminary data.</text>
</comment>
<dbReference type="Pfam" id="PF00076">
    <property type="entry name" value="RRM_1"/>
    <property type="match status" value="1"/>
</dbReference>
<dbReference type="PANTHER" id="PTHR48027">
    <property type="entry name" value="HETEROGENEOUS NUCLEAR RIBONUCLEOPROTEIN 87F-RELATED"/>
    <property type="match status" value="1"/>
</dbReference>
<protein>
    <submittedName>
        <fullName evidence="4">Cold-inducible RNA-binding protein B-like</fullName>
    </submittedName>
</protein>
<dbReference type="InterPro" id="IPR000504">
    <property type="entry name" value="RRM_dom"/>
</dbReference>
<dbReference type="Proteomes" id="UP000593562">
    <property type="component" value="Unassembled WGS sequence"/>
</dbReference>
<reference evidence="4 5" key="1">
    <citation type="journal article" date="2020" name="Nat. Commun.">
        <title>Genome of Tripterygium wilfordii and identification of cytochrome P450 involved in triptolide biosynthesis.</title>
        <authorList>
            <person name="Tu L."/>
            <person name="Su P."/>
            <person name="Zhang Z."/>
            <person name="Gao L."/>
            <person name="Wang J."/>
            <person name="Hu T."/>
            <person name="Zhou J."/>
            <person name="Zhang Y."/>
            <person name="Zhao Y."/>
            <person name="Liu Y."/>
            <person name="Song Y."/>
            <person name="Tong Y."/>
            <person name="Lu Y."/>
            <person name="Yang J."/>
            <person name="Xu C."/>
            <person name="Jia M."/>
            <person name="Peters R.J."/>
            <person name="Huang L."/>
            <person name="Gao W."/>
        </authorList>
    </citation>
    <scope>NUCLEOTIDE SEQUENCE [LARGE SCALE GENOMIC DNA]</scope>
    <source>
        <strain evidence="5">cv. XIE 37</strain>
        <tissue evidence="4">Leaf</tissue>
    </source>
</reference>